<keyword evidence="3" id="KW-1185">Reference proteome</keyword>
<comment type="caution">
    <text evidence="2">The sequence shown here is derived from an EMBL/GenBank/DDBJ whole genome shotgun (WGS) entry which is preliminary data.</text>
</comment>
<gene>
    <name evidence="2" type="ORF">NPIL_634711</name>
</gene>
<accession>A0A8X6SZG0</accession>
<name>A0A8X6SZG0_NEPPI</name>
<sequence>MVFMIYWFETCLVFPNASYEGSTANFSGITNTLNGGRECKKKSYPASMRSDPSPNWSDYTSEPLQIDAKRRSNRRSRMDSLAAERDASPVTNQLHT</sequence>
<dbReference type="Proteomes" id="UP000887013">
    <property type="component" value="Unassembled WGS sequence"/>
</dbReference>
<dbReference type="AlphaFoldDB" id="A0A8X6SZG0"/>
<feature type="compositionally biased region" description="Basic and acidic residues" evidence="1">
    <location>
        <begin position="76"/>
        <end position="87"/>
    </location>
</feature>
<evidence type="ECO:0000313" key="2">
    <source>
        <dbReference type="EMBL" id="GFS71027.1"/>
    </source>
</evidence>
<evidence type="ECO:0000313" key="3">
    <source>
        <dbReference type="Proteomes" id="UP000887013"/>
    </source>
</evidence>
<reference evidence="2" key="1">
    <citation type="submission" date="2020-08" db="EMBL/GenBank/DDBJ databases">
        <title>Multicomponent nature underlies the extraordinary mechanical properties of spider dragline silk.</title>
        <authorList>
            <person name="Kono N."/>
            <person name="Nakamura H."/>
            <person name="Mori M."/>
            <person name="Yoshida Y."/>
            <person name="Ohtoshi R."/>
            <person name="Malay A.D."/>
            <person name="Moran D.A.P."/>
            <person name="Tomita M."/>
            <person name="Numata K."/>
            <person name="Arakawa K."/>
        </authorList>
    </citation>
    <scope>NUCLEOTIDE SEQUENCE</scope>
</reference>
<feature type="region of interest" description="Disordered" evidence="1">
    <location>
        <begin position="38"/>
        <end position="96"/>
    </location>
</feature>
<protein>
    <submittedName>
        <fullName evidence="2">Uncharacterized protein</fullName>
    </submittedName>
</protein>
<organism evidence="2 3">
    <name type="scientific">Nephila pilipes</name>
    <name type="common">Giant wood spider</name>
    <name type="synonym">Nephila maculata</name>
    <dbReference type="NCBI Taxonomy" id="299642"/>
    <lineage>
        <taxon>Eukaryota</taxon>
        <taxon>Metazoa</taxon>
        <taxon>Ecdysozoa</taxon>
        <taxon>Arthropoda</taxon>
        <taxon>Chelicerata</taxon>
        <taxon>Arachnida</taxon>
        <taxon>Araneae</taxon>
        <taxon>Araneomorphae</taxon>
        <taxon>Entelegynae</taxon>
        <taxon>Araneoidea</taxon>
        <taxon>Nephilidae</taxon>
        <taxon>Nephila</taxon>
    </lineage>
</organism>
<dbReference type="EMBL" id="BMAW01095625">
    <property type="protein sequence ID" value="GFS71027.1"/>
    <property type="molecule type" value="Genomic_DNA"/>
</dbReference>
<proteinExistence type="predicted"/>
<evidence type="ECO:0000256" key="1">
    <source>
        <dbReference type="SAM" id="MobiDB-lite"/>
    </source>
</evidence>
<feature type="compositionally biased region" description="Polar residues" evidence="1">
    <location>
        <begin position="50"/>
        <end position="63"/>
    </location>
</feature>